<feature type="region of interest" description="Disordered" evidence="1">
    <location>
        <begin position="160"/>
        <end position="187"/>
    </location>
</feature>
<protein>
    <recommendedName>
        <fullName evidence="4">DUF937 domain-containing protein</fullName>
    </recommendedName>
</protein>
<gene>
    <name evidence="2" type="ORF">MPPM_2878</name>
</gene>
<evidence type="ECO:0000313" key="3">
    <source>
        <dbReference type="Proteomes" id="UP000218288"/>
    </source>
</evidence>
<name>A0A160PGR2_9HYPH</name>
<dbReference type="RefSeq" id="WP_096485582.1">
    <property type="nucleotide sequence ID" value="NZ_AP014809.1"/>
</dbReference>
<feature type="region of interest" description="Disordered" evidence="1">
    <location>
        <begin position="224"/>
        <end position="262"/>
    </location>
</feature>
<dbReference type="Proteomes" id="UP000218288">
    <property type="component" value="Chromosome"/>
</dbReference>
<accession>A0A160PGR2</accession>
<feature type="compositionally biased region" description="Low complexity" evidence="1">
    <location>
        <begin position="235"/>
        <end position="245"/>
    </location>
</feature>
<evidence type="ECO:0008006" key="4">
    <source>
        <dbReference type="Google" id="ProtNLM"/>
    </source>
</evidence>
<organism evidence="2 3">
    <name type="scientific">Methylorubrum populi</name>
    <dbReference type="NCBI Taxonomy" id="223967"/>
    <lineage>
        <taxon>Bacteria</taxon>
        <taxon>Pseudomonadati</taxon>
        <taxon>Pseudomonadota</taxon>
        <taxon>Alphaproteobacteria</taxon>
        <taxon>Hyphomicrobiales</taxon>
        <taxon>Methylobacteriaceae</taxon>
        <taxon>Methylorubrum</taxon>
    </lineage>
</organism>
<dbReference type="EMBL" id="AP014809">
    <property type="protein sequence ID" value="BAU91483.1"/>
    <property type="molecule type" value="Genomic_DNA"/>
</dbReference>
<dbReference type="InterPro" id="IPR009282">
    <property type="entry name" value="DUF937"/>
</dbReference>
<proteinExistence type="predicted"/>
<dbReference type="OrthoDB" id="5526542at2"/>
<dbReference type="Pfam" id="PF06078">
    <property type="entry name" value="DUF937"/>
    <property type="match status" value="1"/>
</dbReference>
<evidence type="ECO:0000256" key="1">
    <source>
        <dbReference type="SAM" id="MobiDB-lite"/>
    </source>
</evidence>
<sequence>MYTMFDILQSQGDASVQAFGQQFGLSPEQTRRAMEALLPALSMGIQRNAGADPMGFGRLFGLAQPGRAQQQPGADMLAGLFGSPMIAQAVIQQASAASGVGAQALRQMLPIMAGMIVAGVVHLLLNAPAPAPAADPPPSPYPVGTLWTDWFNGLSAAAAQMTPGATSSAPPPERRATSRKPEAAPLPDATKASMEVIQQMLQTGAEVQEQNVKAMREVFEAFWNQPKPEVDRPGAEGAASPGAAPLGKEGTSPSRRKPGGKS</sequence>
<reference evidence="2 3" key="1">
    <citation type="journal article" date="2016" name="Genome Announc.">
        <title>Complete Genome Sequence of Methylobacterium populi P-1M, Isolated from Pink-Pigmented Household Biofilm.</title>
        <authorList>
            <person name="Morohoshi T."/>
            <person name="Ikeda T."/>
        </authorList>
    </citation>
    <scope>NUCLEOTIDE SEQUENCE [LARGE SCALE GENOMIC DNA]</scope>
    <source>
        <strain evidence="2 3">P-1M</strain>
    </source>
</reference>
<feature type="compositionally biased region" description="Basic and acidic residues" evidence="1">
    <location>
        <begin position="172"/>
        <end position="182"/>
    </location>
</feature>
<evidence type="ECO:0000313" key="2">
    <source>
        <dbReference type="EMBL" id="BAU91483.1"/>
    </source>
</evidence>
<dbReference type="AlphaFoldDB" id="A0A160PGR2"/>